<dbReference type="AlphaFoldDB" id="A0A075MLV9"/>
<accession>A0A075MLV9</accession>
<dbReference type="HOGENOM" id="CLU_2662136_0_0_2"/>
<dbReference type="KEGG" id="nev:NTE_00141"/>
<name>A0A075MLV9_9ARCH</name>
<protein>
    <submittedName>
        <fullName evidence="1">Uncharacterized protein</fullName>
    </submittedName>
</protein>
<reference evidence="1 2" key="1">
    <citation type="journal article" date="2014" name="PLoS ONE">
        <title>Genome Sequence of Candidatus Nitrososphaera evergladensis from Group I.1b Enriched from Everglades Soil Reveals Novel Genomic Features of the Ammonia-Oxidizing Archaea.</title>
        <authorList>
            <person name="Zhalnina K.V."/>
            <person name="Dias R."/>
            <person name="Leonard M.T."/>
            <person name="Dorr de Quadros P."/>
            <person name="Camargo F.A."/>
            <person name="Drew J.C."/>
            <person name="Farmerie W.G."/>
            <person name="Daroub S.H."/>
            <person name="Triplett E.W."/>
        </authorList>
    </citation>
    <scope>NUCLEOTIDE SEQUENCE [LARGE SCALE GENOMIC DNA]</scope>
    <source>
        <strain evidence="1 2">SR1</strain>
    </source>
</reference>
<evidence type="ECO:0000313" key="2">
    <source>
        <dbReference type="Proteomes" id="UP000028194"/>
    </source>
</evidence>
<proteinExistence type="predicted"/>
<evidence type="ECO:0000313" key="1">
    <source>
        <dbReference type="EMBL" id="AIF82223.1"/>
    </source>
</evidence>
<dbReference type="Proteomes" id="UP000028194">
    <property type="component" value="Chromosome"/>
</dbReference>
<dbReference type="STRING" id="1459636.NTE_00141"/>
<organism evidence="1 2">
    <name type="scientific">Candidatus Nitrososphaera evergladensis SR1</name>
    <dbReference type="NCBI Taxonomy" id="1459636"/>
    <lineage>
        <taxon>Archaea</taxon>
        <taxon>Nitrososphaerota</taxon>
        <taxon>Nitrososphaeria</taxon>
        <taxon>Nitrososphaerales</taxon>
        <taxon>Nitrososphaeraceae</taxon>
        <taxon>Nitrososphaera</taxon>
    </lineage>
</organism>
<keyword evidence="2" id="KW-1185">Reference proteome</keyword>
<sequence length="75" mass="8428">MENVGSKGIMYMDSICTCKTCNHKLTKNCIEASCSCCTEENHSMVLDGIEGFAPLTNKKEKKEAKRNARAQKRLR</sequence>
<gene>
    <name evidence="1" type="ORF">NTE_00141</name>
</gene>
<dbReference type="EMBL" id="CP007174">
    <property type="protein sequence ID" value="AIF82223.1"/>
    <property type="molecule type" value="Genomic_DNA"/>
</dbReference>